<evidence type="ECO:0000313" key="1">
    <source>
        <dbReference type="EMBL" id="JAH97894.1"/>
    </source>
</evidence>
<dbReference type="AlphaFoldDB" id="A0A0E9X5M4"/>
<proteinExistence type="predicted"/>
<reference evidence="1" key="2">
    <citation type="journal article" date="2015" name="Fish Shellfish Immunol.">
        <title>Early steps in the European eel (Anguilla anguilla)-Vibrio vulnificus interaction in the gills: Role of the RtxA13 toxin.</title>
        <authorList>
            <person name="Callol A."/>
            <person name="Pajuelo D."/>
            <person name="Ebbesson L."/>
            <person name="Teles M."/>
            <person name="MacKenzie S."/>
            <person name="Amaro C."/>
        </authorList>
    </citation>
    <scope>NUCLEOTIDE SEQUENCE</scope>
</reference>
<name>A0A0E9X5M4_ANGAN</name>
<dbReference type="EMBL" id="GBXM01010683">
    <property type="protein sequence ID" value="JAH97894.1"/>
    <property type="molecule type" value="Transcribed_RNA"/>
</dbReference>
<protein>
    <submittedName>
        <fullName evidence="1">Uncharacterized protein</fullName>
    </submittedName>
</protein>
<accession>A0A0E9X5M4</accession>
<reference evidence="1" key="1">
    <citation type="submission" date="2014-11" db="EMBL/GenBank/DDBJ databases">
        <authorList>
            <person name="Amaro Gonzalez C."/>
        </authorList>
    </citation>
    <scope>NUCLEOTIDE SEQUENCE</scope>
</reference>
<organism evidence="1">
    <name type="scientific">Anguilla anguilla</name>
    <name type="common">European freshwater eel</name>
    <name type="synonym">Muraena anguilla</name>
    <dbReference type="NCBI Taxonomy" id="7936"/>
    <lineage>
        <taxon>Eukaryota</taxon>
        <taxon>Metazoa</taxon>
        <taxon>Chordata</taxon>
        <taxon>Craniata</taxon>
        <taxon>Vertebrata</taxon>
        <taxon>Euteleostomi</taxon>
        <taxon>Actinopterygii</taxon>
        <taxon>Neopterygii</taxon>
        <taxon>Teleostei</taxon>
        <taxon>Anguilliformes</taxon>
        <taxon>Anguillidae</taxon>
        <taxon>Anguilla</taxon>
    </lineage>
</organism>
<sequence>MGDFLITDRAMPEILTMAIDTVLSRQLFHSIDCKKRQYPLHIHKHIEFIVAIHFFKKHFGKEKKRKKPFLSFLVRIVSHQIFSNFFLSLLWYSNSHRKHKSTVGNKIPFKKNFTLSLLNSLNKNATFQ</sequence>